<dbReference type="GO" id="GO:0005506">
    <property type="term" value="F:iron ion binding"/>
    <property type="evidence" value="ECO:0007669"/>
    <property type="project" value="InterPro"/>
</dbReference>
<comment type="cofactor">
    <cofactor evidence="5">
        <name>heme</name>
        <dbReference type="ChEBI" id="CHEBI:30413"/>
    </cofactor>
</comment>
<evidence type="ECO:0000256" key="6">
    <source>
        <dbReference type="SAM" id="SignalP"/>
    </source>
</evidence>
<dbReference type="SUPFAM" id="SSF48264">
    <property type="entry name" value="Cytochrome P450"/>
    <property type="match status" value="1"/>
</dbReference>
<gene>
    <name evidence="8" type="ORF">THRCLA_01513</name>
</gene>
<feature type="signal peptide" evidence="6">
    <location>
        <begin position="1"/>
        <end position="20"/>
    </location>
</feature>
<evidence type="ECO:0000256" key="2">
    <source>
        <dbReference type="ARBA" id="ARBA00022617"/>
    </source>
</evidence>
<sequence length="466" mass="53110">MLESIVLSIALLIILHHWWSHRHHNGYPYVYSSIPFFGGSFHFRLGAVKCVQQWVKDYGTIFNVTVLGQPMTLIADSSLFPTISRNPKLSLLPLKLYMMRVGFGAVSYDQLTSDVQIKISASTRKSINEQLGRNKPSLEAINHASVVKLLEKLNLPTEPTKVCVYPWLNRILFSTLMELFYGPDLATVDFQADFDAWDAKFTALYAGFPARWLKVDGPRDRVKNHLREYAAKHLQDVSTVVQERLSICDTNGVQQIDKDGHQLSFVWAMTTNTIRTCFWTLVHLQNNPQAWKCIMNEISSNITDSTKWNREEMDKCVYLDSAIKETLRVALNSSAVRYATEDLTLDFPDGRQLVMKEGDGLVMQSNIGYFDPERYTNPFCYKFDRFVEKPELAKEFTPFGFGKYLCPGQYYAVDFVKIVVSTLMLNAHITDFGGSSEYKYNTVGVYVPINPQAITMSIKKRQAASA</sequence>
<feature type="chain" id="PRO_5002027276" evidence="6">
    <location>
        <begin position="21"/>
        <end position="466"/>
    </location>
</feature>
<organism evidence="7">
    <name type="scientific">Thraustotheca clavata</name>
    <dbReference type="NCBI Taxonomy" id="74557"/>
    <lineage>
        <taxon>Eukaryota</taxon>
        <taxon>Sar</taxon>
        <taxon>Stramenopiles</taxon>
        <taxon>Oomycota</taxon>
        <taxon>Saprolegniomycetes</taxon>
        <taxon>Saprolegniales</taxon>
        <taxon>Achlyaceae</taxon>
        <taxon>Thraustotheca</taxon>
    </lineage>
</organism>
<dbReference type="GO" id="GO:0016705">
    <property type="term" value="F:oxidoreductase activity, acting on paired donors, with incorporation or reduction of molecular oxygen"/>
    <property type="evidence" value="ECO:0007669"/>
    <property type="project" value="InterPro"/>
</dbReference>
<proteinExistence type="inferred from homology"/>
<dbReference type="GO" id="GO:0042632">
    <property type="term" value="P:cholesterol homeostasis"/>
    <property type="evidence" value="ECO:0007669"/>
    <property type="project" value="TreeGrafter"/>
</dbReference>
<dbReference type="Gene3D" id="1.10.630.10">
    <property type="entry name" value="Cytochrome P450"/>
    <property type="match status" value="1"/>
</dbReference>
<dbReference type="EMBL" id="JNBS01000343">
    <property type="protein sequence ID" value="OQS06439.1"/>
    <property type="molecule type" value="Genomic_DNA"/>
</dbReference>
<dbReference type="Proteomes" id="UP000243217">
    <property type="component" value="Unassembled WGS sequence"/>
</dbReference>
<evidence type="ECO:0000256" key="3">
    <source>
        <dbReference type="ARBA" id="ARBA00022723"/>
    </source>
</evidence>
<keyword evidence="3 5" id="KW-0479">Metal-binding</keyword>
<keyword evidence="4 5" id="KW-0408">Iron</keyword>
<protein>
    <submittedName>
        <fullName evidence="8">25-hydroxycholesterol 7-alpha-hydroxylase-like</fullName>
    </submittedName>
    <submittedName>
        <fullName evidence="7">Secreted protein</fullName>
    </submittedName>
</protein>
<dbReference type="EMBL" id="KM037963">
    <property type="protein sequence ID" value="AIG55424.1"/>
    <property type="molecule type" value="Genomic_DNA"/>
</dbReference>
<dbReference type="STRING" id="74557.A0A0A7CM04"/>
<dbReference type="OrthoDB" id="6692864at2759"/>
<keyword evidence="6" id="KW-0732">Signal</keyword>
<evidence type="ECO:0000256" key="4">
    <source>
        <dbReference type="ARBA" id="ARBA00023004"/>
    </source>
</evidence>
<dbReference type="PANTHER" id="PTHR24304">
    <property type="entry name" value="CYTOCHROME P450 FAMILY 7"/>
    <property type="match status" value="1"/>
</dbReference>
<keyword evidence="2 5" id="KW-0349">Heme</keyword>
<reference evidence="7 9" key="1">
    <citation type="journal article" date="2014" name="Genome Biol. Evol.">
        <title>The secreted proteins of Achlya hypogyna and Thraustotheca clavata identify the ancestral oomycete secretome and reveal gene acquisitions by horizontal gene transfer.</title>
        <authorList>
            <person name="Misner I."/>
            <person name="Blouin N."/>
            <person name="Leonard G."/>
            <person name="Richards T.A."/>
            <person name="Lane C.E."/>
        </authorList>
    </citation>
    <scope>NUCLEOTIDE SEQUENCE</scope>
    <source>
        <strain evidence="7 9">ATCC 34112</strain>
    </source>
</reference>
<dbReference type="GO" id="GO:0008395">
    <property type="term" value="F:steroid hydroxylase activity"/>
    <property type="evidence" value="ECO:0007669"/>
    <property type="project" value="TreeGrafter"/>
</dbReference>
<dbReference type="InterPro" id="IPR002403">
    <property type="entry name" value="Cyt_P450_E_grp-IV"/>
</dbReference>
<comment type="similarity">
    <text evidence="1">Belongs to the cytochrome P450 family.</text>
</comment>
<dbReference type="Pfam" id="PF00067">
    <property type="entry name" value="p450"/>
    <property type="match status" value="1"/>
</dbReference>
<name>A0A0A7CM04_9STRA</name>
<evidence type="ECO:0000313" key="7">
    <source>
        <dbReference type="EMBL" id="AIG55424.1"/>
    </source>
</evidence>
<dbReference type="PANTHER" id="PTHR24304:SF4">
    <property type="entry name" value="CYTOCHROME P450"/>
    <property type="match status" value="1"/>
</dbReference>
<evidence type="ECO:0000313" key="8">
    <source>
        <dbReference type="EMBL" id="OQS06439.1"/>
    </source>
</evidence>
<keyword evidence="9" id="KW-1185">Reference proteome</keyword>
<dbReference type="InterPro" id="IPR050529">
    <property type="entry name" value="CYP450_sterol_14alpha_dmase"/>
</dbReference>
<feature type="binding site" description="axial binding residue" evidence="5">
    <location>
        <position position="406"/>
    </location>
    <ligand>
        <name>heme</name>
        <dbReference type="ChEBI" id="CHEBI:30413"/>
    </ligand>
    <ligandPart>
        <name>Fe</name>
        <dbReference type="ChEBI" id="CHEBI:18248"/>
    </ligandPart>
</feature>
<dbReference type="GO" id="GO:0020037">
    <property type="term" value="F:heme binding"/>
    <property type="evidence" value="ECO:0007669"/>
    <property type="project" value="InterPro"/>
</dbReference>
<evidence type="ECO:0000256" key="5">
    <source>
        <dbReference type="PIRSR" id="PIRSR602403-1"/>
    </source>
</evidence>
<dbReference type="InterPro" id="IPR001128">
    <property type="entry name" value="Cyt_P450"/>
</dbReference>
<accession>A0A0A7CM04</accession>
<evidence type="ECO:0000313" key="9">
    <source>
        <dbReference type="Proteomes" id="UP000243217"/>
    </source>
</evidence>
<dbReference type="InterPro" id="IPR036396">
    <property type="entry name" value="Cyt_P450_sf"/>
</dbReference>
<dbReference type="PRINTS" id="PR00465">
    <property type="entry name" value="EP450IV"/>
</dbReference>
<evidence type="ECO:0000256" key="1">
    <source>
        <dbReference type="ARBA" id="ARBA00010617"/>
    </source>
</evidence>
<dbReference type="AlphaFoldDB" id="A0A0A7CM04"/>